<reference evidence="2 3" key="1">
    <citation type="submission" date="2021-03" db="EMBL/GenBank/DDBJ databases">
        <title>Genomic Encyclopedia of Type Strains, Phase IV (KMG-IV): sequencing the most valuable type-strain genomes for metagenomic binning, comparative biology and taxonomic classification.</title>
        <authorList>
            <person name="Goeker M."/>
        </authorList>
    </citation>
    <scope>NUCLEOTIDE SEQUENCE [LARGE SCALE GENOMIC DNA]</scope>
    <source>
        <strain evidence="2 3">DSM 26427</strain>
    </source>
</reference>
<dbReference type="EMBL" id="JAGGJV010000005">
    <property type="protein sequence ID" value="MBP1859638.1"/>
    <property type="molecule type" value="Genomic_DNA"/>
</dbReference>
<gene>
    <name evidence="2" type="ORF">J2Z75_003155</name>
</gene>
<name>A0ABS4ENY7_9HYPH</name>
<organism evidence="2 3">
    <name type="scientific">Rhizobium herbae</name>
    <dbReference type="NCBI Taxonomy" id="508661"/>
    <lineage>
        <taxon>Bacteria</taxon>
        <taxon>Pseudomonadati</taxon>
        <taxon>Pseudomonadota</taxon>
        <taxon>Alphaproteobacteria</taxon>
        <taxon>Hyphomicrobiales</taxon>
        <taxon>Rhizobiaceae</taxon>
        <taxon>Rhizobium/Agrobacterium group</taxon>
        <taxon>Rhizobium</taxon>
    </lineage>
</organism>
<dbReference type="RefSeq" id="WP_209853664.1">
    <property type="nucleotide sequence ID" value="NZ_JAGGJV010000005.1"/>
</dbReference>
<keyword evidence="3" id="KW-1185">Reference proteome</keyword>
<keyword evidence="1" id="KW-0732">Signal</keyword>
<sequence>MRLIAFVTSALLMLSTMPAQAADAVNVPGTSWSIEPPPEFTLTRDPITMFIHPSKAAMMIMQSEPTPLKLSDLGEVGSMQGEGENVARMDEMREMTIGGRHALYFKGYMTLRNSHIVSVSIQGAKSNGMVIAVIPANAASLVNQAAIEASLLTAREVDQTIDQRAEALPYRFDDLAGMRIAEIVMGSVAIITDGPGSDMGGALDQLFAMVFVGDADGQSDMSAEGDGDKVRGQIAEQYPDAEFLETTVRDTTRGRVLEVTYTRKDKATNKTLGGIAWFRIDNGKGILMIAQHPITGFHYDRLASIRDGISIK</sequence>
<feature type="signal peptide" evidence="1">
    <location>
        <begin position="1"/>
        <end position="21"/>
    </location>
</feature>
<feature type="chain" id="PRO_5046346629" evidence="1">
    <location>
        <begin position="22"/>
        <end position="312"/>
    </location>
</feature>
<evidence type="ECO:0000313" key="3">
    <source>
        <dbReference type="Proteomes" id="UP000823786"/>
    </source>
</evidence>
<evidence type="ECO:0000256" key="1">
    <source>
        <dbReference type="SAM" id="SignalP"/>
    </source>
</evidence>
<protein>
    <submittedName>
        <fullName evidence="2">Uncharacterized protein</fullName>
    </submittedName>
</protein>
<dbReference type="Proteomes" id="UP000823786">
    <property type="component" value="Unassembled WGS sequence"/>
</dbReference>
<proteinExistence type="predicted"/>
<accession>A0ABS4ENY7</accession>
<comment type="caution">
    <text evidence="2">The sequence shown here is derived from an EMBL/GenBank/DDBJ whole genome shotgun (WGS) entry which is preliminary data.</text>
</comment>
<evidence type="ECO:0000313" key="2">
    <source>
        <dbReference type="EMBL" id="MBP1859638.1"/>
    </source>
</evidence>